<organism evidence="3 4">
    <name type="scientific">Fusarium pseudocircinatum</name>
    <dbReference type="NCBI Taxonomy" id="56676"/>
    <lineage>
        <taxon>Eukaryota</taxon>
        <taxon>Fungi</taxon>
        <taxon>Dikarya</taxon>
        <taxon>Ascomycota</taxon>
        <taxon>Pezizomycotina</taxon>
        <taxon>Sordariomycetes</taxon>
        <taxon>Hypocreomycetidae</taxon>
        <taxon>Hypocreales</taxon>
        <taxon>Nectriaceae</taxon>
        <taxon>Fusarium</taxon>
        <taxon>Fusarium fujikuroi species complex</taxon>
    </lineage>
</organism>
<evidence type="ECO:0000256" key="2">
    <source>
        <dbReference type="SAM" id="SignalP"/>
    </source>
</evidence>
<gene>
    <name evidence="3" type="ORF">FPCIR_3580</name>
</gene>
<keyword evidence="1 2" id="KW-0732">Signal</keyword>
<evidence type="ECO:0000313" key="3">
    <source>
        <dbReference type="EMBL" id="KAF5597562.1"/>
    </source>
</evidence>
<evidence type="ECO:0000256" key="1">
    <source>
        <dbReference type="ARBA" id="ARBA00022729"/>
    </source>
</evidence>
<evidence type="ECO:0000313" key="4">
    <source>
        <dbReference type="Proteomes" id="UP000546213"/>
    </source>
</evidence>
<accession>A0A8H5PJE3</accession>
<dbReference type="OrthoDB" id="124329at2759"/>
<sequence>MLTNKIAFVILVIQAAAYALDIEHRTLAQIYEDARKENGTLNVYFGGSSMSIFPYILPNERTLTAVKQIASRGAQPVLDAFSKQFPEIDINITVELSKYVDSRIDRSYIEEKPFIDYALLQTVHDFPRWKKEGRLLHYKPINFDDINPAIKDADGAFFPVSFNQFGPFYYDSDRVPAAKVPKTYADVLDPYWKGKIVLTYPNDDDGVLYQFKLIIQKYGFAWLDGLLKQDIKWVRGATLATGTIIQDHASKGPRALTFSGLGVFTPSTDFLKMVKPETPERFMTWAQQSAIFQSTPRPESAKLLASFLLSDSWQKNIAANNAPTVRESLTGTNNVFKTNDTEPLGYISFMSDRQNVEWWRLQMETAIGLAVGPNPALS</sequence>
<feature type="chain" id="PRO_5034964728" evidence="2">
    <location>
        <begin position="20"/>
        <end position="378"/>
    </location>
</feature>
<protein>
    <submittedName>
        <fullName evidence="3">Fe3+ ABC transporter periplasmic</fullName>
    </submittedName>
</protein>
<dbReference type="Gene3D" id="3.40.190.10">
    <property type="entry name" value="Periplasmic binding protein-like II"/>
    <property type="match status" value="2"/>
</dbReference>
<proteinExistence type="predicted"/>
<keyword evidence="4" id="KW-1185">Reference proteome</keyword>
<dbReference type="PANTHER" id="PTHR30006:SF2">
    <property type="entry name" value="ABC TRANSPORTER SUBSTRATE-BINDING PROTEIN"/>
    <property type="match status" value="1"/>
</dbReference>
<dbReference type="AlphaFoldDB" id="A0A8H5PJE3"/>
<feature type="signal peptide" evidence="2">
    <location>
        <begin position="1"/>
        <end position="19"/>
    </location>
</feature>
<dbReference type="EMBL" id="JAAOAS010000074">
    <property type="protein sequence ID" value="KAF5597562.1"/>
    <property type="molecule type" value="Genomic_DNA"/>
</dbReference>
<dbReference type="PANTHER" id="PTHR30006">
    <property type="entry name" value="THIAMINE-BINDING PERIPLASMIC PROTEIN-RELATED"/>
    <property type="match status" value="1"/>
</dbReference>
<name>A0A8H5PJE3_9HYPO</name>
<dbReference type="Pfam" id="PF13343">
    <property type="entry name" value="SBP_bac_6"/>
    <property type="match status" value="1"/>
</dbReference>
<comment type="caution">
    <text evidence="3">The sequence shown here is derived from an EMBL/GenBank/DDBJ whole genome shotgun (WGS) entry which is preliminary data.</text>
</comment>
<dbReference type="Proteomes" id="UP000546213">
    <property type="component" value="Unassembled WGS sequence"/>
</dbReference>
<dbReference type="SUPFAM" id="SSF53850">
    <property type="entry name" value="Periplasmic binding protein-like II"/>
    <property type="match status" value="1"/>
</dbReference>
<reference evidence="3 4" key="1">
    <citation type="submission" date="2020-05" db="EMBL/GenBank/DDBJ databases">
        <title>Identification and distribution of gene clusters putatively required for synthesis of sphingolipid metabolism inhibitors in phylogenetically diverse species of the filamentous fungus Fusarium.</title>
        <authorList>
            <person name="Kim H.-S."/>
            <person name="Busman M."/>
            <person name="Brown D.W."/>
            <person name="Divon H."/>
            <person name="Uhlig S."/>
            <person name="Proctor R.H."/>
        </authorList>
    </citation>
    <scope>NUCLEOTIDE SEQUENCE [LARGE SCALE GENOMIC DNA]</scope>
    <source>
        <strain evidence="3 4">NRRL 36939</strain>
    </source>
</reference>